<organism evidence="5 8">
    <name type="scientific">Didymodactylos carnosus</name>
    <dbReference type="NCBI Taxonomy" id="1234261"/>
    <lineage>
        <taxon>Eukaryota</taxon>
        <taxon>Metazoa</taxon>
        <taxon>Spiralia</taxon>
        <taxon>Gnathifera</taxon>
        <taxon>Rotifera</taxon>
        <taxon>Eurotatoria</taxon>
        <taxon>Bdelloidea</taxon>
        <taxon>Philodinida</taxon>
        <taxon>Philodinidae</taxon>
        <taxon>Didymodactylos</taxon>
    </lineage>
</organism>
<dbReference type="InterPro" id="IPR029058">
    <property type="entry name" value="AB_hydrolase_fold"/>
</dbReference>
<keyword evidence="8" id="KW-1185">Reference proteome</keyword>
<gene>
    <name evidence="5" type="ORF">GPM918_LOCUS23886</name>
    <name evidence="4" type="ORF">OVA965_LOCUS22727</name>
    <name evidence="6" type="ORF">SRO942_LOCUS23885</name>
    <name evidence="7" type="ORF">TMI583_LOCUS23440</name>
</gene>
<dbReference type="EMBL" id="CAJNOK010012922">
    <property type="protein sequence ID" value="CAF1174214.1"/>
    <property type="molecule type" value="Genomic_DNA"/>
</dbReference>
<feature type="signal peptide" evidence="2">
    <location>
        <begin position="1"/>
        <end position="19"/>
    </location>
</feature>
<sequence>MLVKQLLLFIILHIFFSNGQQPKLTLDEFFEYVEFTTLALSSDGQSVLISLQRPNWNASMYRTELYLYENNGHTKKLLAEFSPGLINPQWSPSNRWISFPCGKNSTNETKITSGDDNKQSQYICLYSTISQEIFSISLGEELILAFTWAADNNDDSFYYVTQTPKTDDEEKLYKNEWKDVIQYRESERGDTIYRASNIENGTITKEIVTTIASFGVLELIASPNGEQLALASRSKSGRSEKYDDLEIYTINLLNSSPVPYRLTNNTGLEVLLQYTSDSQHLFFLVYAGVGSVYHENRSYQTRLYSVDTKTGIVQRWAKHFPGSITRYALNPDVIILGQNGTEVHMYTQKSVDDPLIEQNGWNGSYEQIVSSANSSSIAFVHSSFDQPKEVYFIEKMDQLQYAGAITEENKLFKQRQLPKQKVYQWVNYDDGRQIEGILHYPPGKFEQKNLPLFVLIHGGPFAADMNNFQADWYSCSRMIATEDWLVLEPNYRGSTGYGDLFLSEISTNMVSLPGADILYGVDSLVRDGIADGRKLGVGGFSYGGFLTNWLITQTTRFNVGLTGAGALEMVSNWGTSDLQIFFDYLLDGKPWEVPEGYHAESAIYRMNKIRTPTHMITGEIDIRVPTSQSFLMERALYTLNIPHKLLIFPGAGHAFTNPWHGKIKIREELKWLHQYGNKSVLS</sequence>
<evidence type="ECO:0000313" key="4">
    <source>
        <dbReference type="EMBL" id="CAF1174214.1"/>
    </source>
</evidence>
<dbReference type="EMBL" id="CAJNOQ010008702">
    <property type="protein sequence ID" value="CAF1204363.1"/>
    <property type="molecule type" value="Genomic_DNA"/>
</dbReference>
<dbReference type="PANTHER" id="PTHR42776">
    <property type="entry name" value="SERINE PEPTIDASE S9 FAMILY MEMBER"/>
    <property type="match status" value="1"/>
</dbReference>
<comment type="caution">
    <text evidence="5">The sequence shown here is derived from an EMBL/GenBank/DDBJ whole genome shotgun (WGS) entry which is preliminary data.</text>
</comment>
<evidence type="ECO:0000313" key="6">
    <source>
        <dbReference type="EMBL" id="CAF3968676.1"/>
    </source>
</evidence>
<evidence type="ECO:0000313" key="5">
    <source>
        <dbReference type="EMBL" id="CAF1204363.1"/>
    </source>
</evidence>
<dbReference type="InterPro" id="IPR001375">
    <property type="entry name" value="Peptidase_S9_cat"/>
</dbReference>
<name>A0A814WMU3_9BILA</name>
<dbReference type="AlphaFoldDB" id="A0A814WMU3"/>
<protein>
    <recommendedName>
        <fullName evidence="3">Peptidase S9 prolyl oligopeptidase catalytic domain-containing protein</fullName>
    </recommendedName>
</protein>
<dbReference type="GO" id="GO:0004252">
    <property type="term" value="F:serine-type endopeptidase activity"/>
    <property type="evidence" value="ECO:0007669"/>
    <property type="project" value="TreeGrafter"/>
</dbReference>
<dbReference type="Gene3D" id="2.120.10.30">
    <property type="entry name" value="TolB, C-terminal domain"/>
    <property type="match status" value="1"/>
</dbReference>
<dbReference type="EMBL" id="CAJOBA010034445">
    <property type="protein sequence ID" value="CAF3985397.1"/>
    <property type="molecule type" value="Genomic_DNA"/>
</dbReference>
<dbReference type="Proteomes" id="UP000681722">
    <property type="component" value="Unassembled WGS sequence"/>
</dbReference>
<dbReference type="Proteomes" id="UP000677228">
    <property type="component" value="Unassembled WGS sequence"/>
</dbReference>
<dbReference type="EMBL" id="CAJOBC010008703">
    <property type="protein sequence ID" value="CAF3968676.1"/>
    <property type="molecule type" value="Genomic_DNA"/>
</dbReference>
<reference evidence="5" key="1">
    <citation type="submission" date="2021-02" db="EMBL/GenBank/DDBJ databases">
        <authorList>
            <person name="Nowell W R."/>
        </authorList>
    </citation>
    <scope>NUCLEOTIDE SEQUENCE</scope>
</reference>
<feature type="domain" description="Peptidase S9 prolyl oligopeptidase catalytic" evidence="3">
    <location>
        <begin position="479"/>
        <end position="677"/>
    </location>
</feature>
<dbReference type="SUPFAM" id="SSF53474">
    <property type="entry name" value="alpha/beta-Hydrolases"/>
    <property type="match status" value="1"/>
</dbReference>
<feature type="chain" id="PRO_5035604306" description="Peptidase S9 prolyl oligopeptidase catalytic domain-containing protein" evidence="2">
    <location>
        <begin position="20"/>
        <end position="682"/>
    </location>
</feature>
<keyword evidence="1" id="KW-0378">Hydrolase</keyword>
<evidence type="ECO:0000259" key="3">
    <source>
        <dbReference type="Pfam" id="PF00326"/>
    </source>
</evidence>
<evidence type="ECO:0000313" key="8">
    <source>
        <dbReference type="Proteomes" id="UP000663829"/>
    </source>
</evidence>
<keyword evidence="2" id="KW-0732">Signal</keyword>
<dbReference type="Proteomes" id="UP000663829">
    <property type="component" value="Unassembled WGS sequence"/>
</dbReference>
<dbReference type="Gene3D" id="3.40.50.1820">
    <property type="entry name" value="alpha/beta hydrolase"/>
    <property type="match status" value="1"/>
</dbReference>
<dbReference type="OrthoDB" id="16520at2759"/>
<dbReference type="InterPro" id="IPR011042">
    <property type="entry name" value="6-blade_b-propeller_TolB-like"/>
</dbReference>
<evidence type="ECO:0000256" key="2">
    <source>
        <dbReference type="SAM" id="SignalP"/>
    </source>
</evidence>
<evidence type="ECO:0000313" key="7">
    <source>
        <dbReference type="EMBL" id="CAF3985397.1"/>
    </source>
</evidence>
<dbReference type="GO" id="GO:0006508">
    <property type="term" value="P:proteolysis"/>
    <property type="evidence" value="ECO:0007669"/>
    <property type="project" value="InterPro"/>
</dbReference>
<accession>A0A814WMU3</accession>
<dbReference type="Proteomes" id="UP000682733">
    <property type="component" value="Unassembled WGS sequence"/>
</dbReference>
<dbReference type="Pfam" id="PF00326">
    <property type="entry name" value="Peptidase_S9"/>
    <property type="match status" value="1"/>
</dbReference>
<dbReference type="PANTHER" id="PTHR42776:SF27">
    <property type="entry name" value="DIPEPTIDYL PEPTIDASE FAMILY MEMBER 6"/>
    <property type="match status" value="1"/>
</dbReference>
<proteinExistence type="predicted"/>
<dbReference type="SUPFAM" id="SSF82171">
    <property type="entry name" value="DPP6 N-terminal domain-like"/>
    <property type="match status" value="1"/>
</dbReference>
<evidence type="ECO:0000256" key="1">
    <source>
        <dbReference type="ARBA" id="ARBA00022801"/>
    </source>
</evidence>